<evidence type="ECO:0000256" key="2">
    <source>
        <dbReference type="ARBA" id="ARBA00000909"/>
    </source>
</evidence>
<evidence type="ECO:0000256" key="13">
    <source>
        <dbReference type="ARBA" id="ARBA00023268"/>
    </source>
</evidence>
<feature type="domain" description="YjeF N-terminal" evidence="22">
    <location>
        <begin position="8"/>
        <end position="212"/>
    </location>
</feature>
<dbReference type="InterPro" id="IPR000631">
    <property type="entry name" value="CARKD"/>
</dbReference>
<comment type="catalytic activity">
    <reaction evidence="15 17 19">
        <text>(6S)-NADHX + ADP = AMP + phosphate + NADH + H(+)</text>
        <dbReference type="Rhea" id="RHEA:32223"/>
        <dbReference type="ChEBI" id="CHEBI:15378"/>
        <dbReference type="ChEBI" id="CHEBI:43474"/>
        <dbReference type="ChEBI" id="CHEBI:57945"/>
        <dbReference type="ChEBI" id="CHEBI:64074"/>
        <dbReference type="ChEBI" id="CHEBI:456215"/>
        <dbReference type="ChEBI" id="CHEBI:456216"/>
        <dbReference type="EC" id="4.2.1.136"/>
    </reaction>
</comment>
<dbReference type="HOGENOM" id="CLU_024853_4_0_11"/>
<evidence type="ECO:0000256" key="11">
    <source>
        <dbReference type="ARBA" id="ARBA00023235"/>
    </source>
</evidence>
<evidence type="ECO:0000313" key="24">
    <source>
        <dbReference type="Proteomes" id="UP000000657"/>
    </source>
</evidence>
<evidence type="ECO:0000256" key="18">
    <source>
        <dbReference type="HAMAP-Rule" id="MF_01966"/>
    </source>
</evidence>
<keyword evidence="10 17" id="KW-0520">NAD</keyword>
<feature type="compositionally biased region" description="Basic and acidic residues" evidence="20">
    <location>
        <begin position="282"/>
        <end position="300"/>
    </location>
</feature>
<evidence type="ECO:0000256" key="17">
    <source>
        <dbReference type="HAMAP-Rule" id="MF_01965"/>
    </source>
</evidence>
<feature type="region of interest" description="Disordered" evidence="20">
    <location>
        <begin position="282"/>
        <end position="304"/>
    </location>
</feature>
<feature type="binding site" evidence="17">
    <location>
        <begin position="449"/>
        <end position="453"/>
    </location>
    <ligand>
        <name>AMP</name>
        <dbReference type="ChEBI" id="CHEBI:456215"/>
    </ligand>
</feature>
<comment type="similarity">
    <text evidence="3 19">In the N-terminal section; belongs to the NnrE/AIBP family.</text>
</comment>
<evidence type="ECO:0000313" key="23">
    <source>
        <dbReference type="EMBL" id="CAJ59785.1"/>
    </source>
</evidence>
<keyword evidence="8 17" id="KW-0521">NADP</keyword>
<evidence type="ECO:0000256" key="10">
    <source>
        <dbReference type="ARBA" id="ARBA00023027"/>
    </source>
</evidence>
<dbReference type="GO" id="GO:0016301">
    <property type="term" value="F:kinase activity"/>
    <property type="evidence" value="ECO:0007669"/>
    <property type="project" value="UniProtKB-KW"/>
</dbReference>
<evidence type="ECO:0000256" key="14">
    <source>
        <dbReference type="ARBA" id="ARBA00025153"/>
    </source>
</evidence>
<dbReference type="GO" id="GO:0046496">
    <property type="term" value="P:nicotinamide nucleotide metabolic process"/>
    <property type="evidence" value="ECO:0007669"/>
    <property type="project" value="UniProtKB-UniRule"/>
</dbReference>
<keyword evidence="24" id="KW-1185">Reference proteome</keyword>
<proteinExistence type="inferred from homology"/>
<keyword evidence="9 18" id="KW-0630">Potassium</keyword>
<dbReference type="eggNOG" id="COG0063">
    <property type="taxonomic scope" value="Bacteria"/>
</dbReference>
<evidence type="ECO:0000259" key="22">
    <source>
        <dbReference type="PROSITE" id="PS51385"/>
    </source>
</evidence>
<feature type="domain" description="YjeF C-terminal" evidence="21">
    <location>
        <begin position="217"/>
        <end position="533"/>
    </location>
</feature>
<evidence type="ECO:0000256" key="12">
    <source>
        <dbReference type="ARBA" id="ARBA00023239"/>
    </source>
</evidence>
<dbReference type="SUPFAM" id="SSF64153">
    <property type="entry name" value="YjeF N-terminal domain-like"/>
    <property type="match status" value="1"/>
</dbReference>
<evidence type="ECO:0000256" key="20">
    <source>
        <dbReference type="SAM" id="MobiDB-lite"/>
    </source>
</evidence>
<evidence type="ECO:0000256" key="19">
    <source>
        <dbReference type="PIRNR" id="PIRNR017184"/>
    </source>
</evidence>
<dbReference type="AlphaFoldDB" id="Q0RRN2"/>
<dbReference type="HAMAP" id="MF_01966">
    <property type="entry name" value="NADHX_epimerase"/>
    <property type="match status" value="1"/>
</dbReference>
<comment type="function">
    <text evidence="18">Catalyzes the epimerization of the S- and R-forms of NAD(P)HX, a damaged form of NAD(P)H that is a result of enzymatic or heat-dependent hydration. This is a prerequisite for the S-specific NAD(P)H-hydrate dehydratase to allow the repair of both epimers of NAD(P)HX.</text>
</comment>
<evidence type="ECO:0000256" key="5">
    <source>
        <dbReference type="ARBA" id="ARBA00022723"/>
    </source>
</evidence>
<dbReference type="Gene3D" id="3.40.1190.20">
    <property type="match status" value="1"/>
</dbReference>
<dbReference type="eggNOG" id="COG0062">
    <property type="taxonomic scope" value="Bacteria"/>
</dbReference>
<dbReference type="STRING" id="326424.FRAAL1121"/>
<comment type="cofactor">
    <cofactor evidence="18 19">
        <name>K(+)</name>
        <dbReference type="ChEBI" id="CHEBI:29103"/>
    </cofactor>
    <text evidence="18 19">Binds 1 potassium ion per subunit.</text>
</comment>
<feature type="binding site" evidence="18">
    <location>
        <position position="158"/>
    </location>
    <ligand>
        <name>K(+)</name>
        <dbReference type="ChEBI" id="CHEBI:29103"/>
    </ligand>
</feature>
<comment type="catalytic activity">
    <reaction evidence="2 18 19">
        <text>(6R)-NADPHX = (6S)-NADPHX</text>
        <dbReference type="Rhea" id="RHEA:32227"/>
        <dbReference type="ChEBI" id="CHEBI:64076"/>
        <dbReference type="ChEBI" id="CHEBI:64077"/>
        <dbReference type="EC" id="5.1.99.6"/>
    </reaction>
</comment>
<dbReference type="PROSITE" id="PS01050">
    <property type="entry name" value="YJEF_C_2"/>
    <property type="match status" value="1"/>
</dbReference>
<keyword evidence="13" id="KW-0511">Multifunctional enzyme</keyword>
<dbReference type="InterPro" id="IPR029056">
    <property type="entry name" value="Ribokinase-like"/>
</dbReference>
<feature type="binding site" evidence="18">
    <location>
        <position position="155"/>
    </location>
    <ligand>
        <name>(6S)-NADPHX</name>
        <dbReference type="ChEBI" id="CHEBI:64076"/>
    </ligand>
</feature>
<feature type="binding site" evidence="17">
    <location>
        <position position="479"/>
    </location>
    <ligand>
        <name>(6S)-NADPHX</name>
        <dbReference type="ChEBI" id="CHEBI:64076"/>
    </ligand>
</feature>
<dbReference type="EMBL" id="CT573213">
    <property type="protein sequence ID" value="CAJ59785.1"/>
    <property type="molecule type" value="Genomic_DNA"/>
</dbReference>
<evidence type="ECO:0000256" key="1">
    <source>
        <dbReference type="ARBA" id="ARBA00000013"/>
    </source>
</evidence>
<dbReference type="InterPro" id="IPR017953">
    <property type="entry name" value="Carbohydrate_kinase_pred_CS"/>
</dbReference>
<keyword evidence="11 18" id="KW-0413">Isomerase</keyword>
<comment type="catalytic activity">
    <reaction evidence="16 17 19">
        <text>(6S)-NADPHX + ADP = AMP + phosphate + NADPH + H(+)</text>
        <dbReference type="Rhea" id="RHEA:32235"/>
        <dbReference type="ChEBI" id="CHEBI:15378"/>
        <dbReference type="ChEBI" id="CHEBI:43474"/>
        <dbReference type="ChEBI" id="CHEBI:57783"/>
        <dbReference type="ChEBI" id="CHEBI:64076"/>
        <dbReference type="ChEBI" id="CHEBI:456215"/>
        <dbReference type="ChEBI" id="CHEBI:456216"/>
        <dbReference type="EC" id="4.2.1.136"/>
    </reaction>
</comment>
<feature type="binding site" evidence="17">
    <location>
        <position position="252"/>
    </location>
    <ligand>
        <name>(6S)-NADPHX</name>
        <dbReference type="ChEBI" id="CHEBI:64076"/>
    </ligand>
</feature>
<feature type="binding site" evidence="18">
    <location>
        <position position="124"/>
    </location>
    <ligand>
        <name>K(+)</name>
        <dbReference type="ChEBI" id="CHEBI:29103"/>
    </ligand>
</feature>
<dbReference type="EC" id="4.2.1.136" evidence="19"/>
<comment type="catalytic activity">
    <reaction evidence="1 18 19">
        <text>(6R)-NADHX = (6S)-NADHX</text>
        <dbReference type="Rhea" id="RHEA:32215"/>
        <dbReference type="ChEBI" id="CHEBI:64074"/>
        <dbReference type="ChEBI" id="CHEBI:64075"/>
        <dbReference type="EC" id="5.1.99.6"/>
    </reaction>
</comment>
<feature type="binding site" evidence="18">
    <location>
        <position position="59"/>
    </location>
    <ligand>
        <name>K(+)</name>
        <dbReference type="ChEBI" id="CHEBI:29103"/>
    </ligand>
</feature>
<comment type="similarity">
    <text evidence="18">Belongs to the NnrE/AIBP family.</text>
</comment>
<dbReference type="EC" id="5.1.99.6" evidence="19"/>
<comment type="function">
    <text evidence="17">Catalyzes the dehydration of the S-form of NAD(P)HX at the expense of ADP, which is converted to AMP. Together with NAD(P)HX epimerase, which catalyzes the epimerization of the S- and R-forms, the enzyme allows the repair of both epimers of NAD(P)HX, a damaged form of NAD(P)H that is a result of enzymatic or heat-dependent hydration.</text>
</comment>
<dbReference type="PROSITE" id="PS51385">
    <property type="entry name" value="YJEF_N"/>
    <property type="match status" value="1"/>
</dbReference>
<feature type="binding site" evidence="17">
    <location>
        <position position="350"/>
    </location>
    <ligand>
        <name>(6S)-NADPHX</name>
        <dbReference type="ChEBI" id="CHEBI:64076"/>
    </ligand>
</feature>
<evidence type="ECO:0000256" key="7">
    <source>
        <dbReference type="ARBA" id="ARBA00022840"/>
    </source>
</evidence>
<gene>
    <name evidence="17" type="primary">nnrD</name>
    <name evidence="18" type="synonym">nnrE</name>
    <name evidence="23" type="ordered locus">FRAAL1121</name>
</gene>
<dbReference type="GO" id="GO:0052856">
    <property type="term" value="F:NAD(P)HX epimerase activity"/>
    <property type="evidence" value="ECO:0007669"/>
    <property type="project" value="UniProtKB-UniRule"/>
</dbReference>
<dbReference type="SUPFAM" id="SSF53613">
    <property type="entry name" value="Ribokinase-like"/>
    <property type="match status" value="1"/>
</dbReference>
<dbReference type="InterPro" id="IPR030677">
    <property type="entry name" value="Nnr"/>
</dbReference>
<dbReference type="PANTHER" id="PTHR12592:SF0">
    <property type="entry name" value="ATP-DEPENDENT (S)-NAD(P)H-HYDRATE DEHYDRATASE"/>
    <property type="match status" value="1"/>
</dbReference>
<evidence type="ECO:0000256" key="4">
    <source>
        <dbReference type="ARBA" id="ARBA00009524"/>
    </source>
</evidence>
<evidence type="ECO:0000256" key="9">
    <source>
        <dbReference type="ARBA" id="ARBA00022958"/>
    </source>
</evidence>
<comment type="subunit">
    <text evidence="17">Homotetramer.</text>
</comment>
<comment type="cofactor">
    <cofactor evidence="17">
        <name>Mg(2+)</name>
        <dbReference type="ChEBI" id="CHEBI:18420"/>
    </cofactor>
</comment>
<evidence type="ECO:0000256" key="8">
    <source>
        <dbReference type="ARBA" id="ARBA00022857"/>
    </source>
</evidence>
<evidence type="ECO:0000256" key="6">
    <source>
        <dbReference type="ARBA" id="ARBA00022741"/>
    </source>
</evidence>
<sequence>MRNAHTVTQIRDAEAVLLACLPPGALMQRAVYGLVAHVARRLGHVYGARIVVLAGGGDNGGDALWAGARLAARGARVDAVAPGRTHPEGSAALLAAGGRLHGPASELDDETLRGLVDRADLVLDGLLGIGGRGGLRADHARLAALAPPERTVAVDVPSGVDADTGAVTGPAVRASATVTFGTHKRGLWLMPGAAHTGPVELVDIGLALPEPDLRALDDADVAAMFPVPGPESSKYRRGVLGLVAGSDAYPGAAVLAVGGALRGGAGYLRVVTEGHALTETPDAHAHAHDDGDGDRDRADDAGGSAVGVASRAGEFVRLAHPEAVVTAVRAGDRAAMLAAGRVQAWAIGPGLDPGPAVRELVAGLLGTDLPVVVDAGALDPLAEILAADPAALRDRGAPVLLTPHEGEFGRLTAAALGWDPDRTTADLAADRLATVRRAAAATGAVILLKGTRTLIVEPAGAAWVNTTGSGWLGTAGTGDVLTGLIGSLLAAGLPAAGAGAVGAYLHGRAAERAAAPLAAGDLPNLLPRVIAELLA</sequence>
<dbReference type="GO" id="GO:0005524">
    <property type="term" value="F:ATP binding"/>
    <property type="evidence" value="ECO:0007669"/>
    <property type="project" value="UniProtKB-UniRule"/>
</dbReference>
<feature type="binding site" evidence="17">
    <location>
        <position position="404"/>
    </location>
    <ligand>
        <name>(6S)-NADPHX</name>
        <dbReference type="ChEBI" id="CHEBI:64076"/>
    </ligand>
</feature>
<comment type="similarity">
    <text evidence="17">Belongs to the NnrD/CARKD family.</text>
</comment>
<dbReference type="InterPro" id="IPR004443">
    <property type="entry name" value="YjeF_N_dom"/>
</dbReference>
<dbReference type="HAMAP" id="MF_01965">
    <property type="entry name" value="NADHX_dehydratase"/>
    <property type="match status" value="1"/>
</dbReference>
<comment type="caution">
    <text evidence="18">Lacks conserved residue(s) required for the propagation of feature annotation.</text>
</comment>
<evidence type="ECO:0000256" key="15">
    <source>
        <dbReference type="ARBA" id="ARBA00048238"/>
    </source>
</evidence>
<dbReference type="PANTHER" id="PTHR12592">
    <property type="entry name" value="ATP-DEPENDENT (S)-NAD(P)H-HYDRATE DEHYDRATASE FAMILY MEMBER"/>
    <property type="match status" value="1"/>
</dbReference>
<evidence type="ECO:0000256" key="3">
    <source>
        <dbReference type="ARBA" id="ARBA00006001"/>
    </source>
</evidence>
<dbReference type="RefSeq" id="WP_011602328.1">
    <property type="nucleotide sequence ID" value="NC_008278.1"/>
</dbReference>
<dbReference type="GO" id="GO:0110051">
    <property type="term" value="P:metabolite repair"/>
    <property type="evidence" value="ECO:0007669"/>
    <property type="project" value="TreeGrafter"/>
</dbReference>
<protein>
    <recommendedName>
        <fullName evidence="19">Bifunctional NAD(P)H-hydrate repair enzyme</fullName>
    </recommendedName>
    <alternativeName>
        <fullName evidence="19">Nicotinamide nucleotide repair protein</fullName>
    </alternativeName>
    <domain>
        <recommendedName>
            <fullName evidence="19">ADP-dependent (S)-NAD(P)H-hydrate dehydratase</fullName>
            <ecNumber evidence="19">4.2.1.136</ecNumber>
        </recommendedName>
        <alternativeName>
            <fullName evidence="19">ADP-dependent NAD(P)HX dehydratase</fullName>
        </alternativeName>
    </domain>
    <domain>
        <recommendedName>
            <fullName evidence="19">NAD(P)H-hydrate epimerase</fullName>
            <ecNumber evidence="19">5.1.99.6</ecNumber>
        </recommendedName>
    </domain>
</protein>
<dbReference type="GO" id="GO:0052855">
    <property type="term" value="F:ADP-dependent NAD(P)H-hydrate dehydratase activity"/>
    <property type="evidence" value="ECO:0007669"/>
    <property type="project" value="UniProtKB-UniRule"/>
</dbReference>
<dbReference type="Gene3D" id="3.40.50.10260">
    <property type="entry name" value="YjeF N-terminal domain"/>
    <property type="match status" value="1"/>
</dbReference>
<dbReference type="KEGG" id="fal:FRAAL1121"/>
<dbReference type="CDD" id="cd01171">
    <property type="entry name" value="YXKO-related"/>
    <property type="match status" value="1"/>
</dbReference>
<evidence type="ECO:0000259" key="21">
    <source>
        <dbReference type="PROSITE" id="PS51383"/>
    </source>
</evidence>
<dbReference type="Pfam" id="PF03853">
    <property type="entry name" value="YjeF_N"/>
    <property type="match status" value="1"/>
</dbReference>
<dbReference type="OrthoDB" id="9806925at2"/>
<dbReference type="InterPro" id="IPR036652">
    <property type="entry name" value="YjeF_N_dom_sf"/>
</dbReference>
<keyword evidence="7 17" id="KW-0067">ATP-binding</keyword>
<comment type="similarity">
    <text evidence="4 19">In the C-terminal section; belongs to the NnrD/CARKD family.</text>
</comment>
<keyword evidence="6 17" id="KW-0547">Nucleotide-binding</keyword>
<reference evidence="23 24" key="1">
    <citation type="journal article" date="2007" name="Genome Res.">
        <title>Genome characteristics of facultatively symbiotic Frankia sp. strains reflect host range and host plant biogeography.</title>
        <authorList>
            <person name="Normand P."/>
            <person name="Lapierre P."/>
            <person name="Tisa L.S."/>
            <person name="Gogarten J.P."/>
            <person name="Alloisio N."/>
            <person name="Bagnarol E."/>
            <person name="Bassi C.A."/>
            <person name="Berry A.M."/>
            <person name="Bickhart D.M."/>
            <person name="Choisne N."/>
            <person name="Couloux A."/>
            <person name="Cournoyer B."/>
            <person name="Cruveiller S."/>
            <person name="Daubin V."/>
            <person name="Demange N."/>
            <person name="Francino M.P."/>
            <person name="Goltsman E."/>
            <person name="Huang Y."/>
            <person name="Kopp O.R."/>
            <person name="Labarre L."/>
            <person name="Lapidus A."/>
            <person name="Lavire C."/>
            <person name="Marechal J."/>
            <person name="Martinez M."/>
            <person name="Mastronunzio J.E."/>
            <person name="Mullin B.C."/>
            <person name="Niemann J."/>
            <person name="Pujic P."/>
            <person name="Rawnsley T."/>
            <person name="Rouy Z."/>
            <person name="Schenowitz C."/>
            <person name="Sellstedt A."/>
            <person name="Tavares F."/>
            <person name="Tomkins J.P."/>
            <person name="Vallenet D."/>
            <person name="Valverde C."/>
            <person name="Wall L.G."/>
            <person name="Wang Y."/>
            <person name="Medigue C."/>
            <person name="Benson D.R."/>
        </authorList>
    </citation>
    <scope>NUCLEOTIDE SEQUENCE [LARGE SCALE GENOMIC DNA]</scope>
    <source>
        <strain evidence="24">DSM 45986 / CECT 9034 / ACN14a</strain>
    </source>
</reference>
<accession>Q0RRN2</accession>
<feature type="binding site" evidence="18">
    <location>
        <begin position="58"/>
        <end position="62"/>
    </location>
    <ligand>
        <name>(6S)-NADPHX</name>
        <dbReference type="ChEBI" id="CHEBI:64076"/>
    </ligand>
</feature>
<comment type="function">
    <text evidence="14 19">Bifunctional enzyme that catalyzes the epimerization of the S- and R-forms of NAD(P)HX and the dehydration of the S-form of NAD(P)HX at the expense of ADP, which is converted to AMP. This allows the repair of both epimers of NAD(P)HX, a damaged form of NAD(P)H that is a result of enzymatic or heat-dependent hydration.</text>
</comment>
<organism evidence="23 24">
    <name type="scientific">Frankia alni (strain DSM 45986 / CECT 9034 / ACN14a)</name>
    <dbReference type="NCBI Taxonomy" id="326424"/>
    <lineage>
        <taxon>Bacteria</taxon>
        <taxon>Bacillati</taxon>
        <taxon>Actinomycetota</taxon>
        <taxon>Actinomycetes</taxon>
        <taxon>Frankiales</taxon>
        <taxon>Frankiaceae</taxon>
        <taxon>Frankia</taxon>
    </lineage>
</organism>
<dbReference type="GO" id="GO:0046872">
    <property type="term" value="F:metal ion binding"/>
    <property type="evidence" value="ECO:0007669"/>
    <property type="project" value="UniProtKB-UniRule"/>
</dbReference>
<dbReference type="Pfam" id="PF01256">
    <property type="entry name" value="Carb_kinase"/>
    <property type="match status" value="1"/>
</dbReference>
<dbReference type="PIRSF" id="PIRSF017184">
    <property type="entry name" value="Nnr"/>
    <property type="match status" value="1"/>
</dbReference>
<dbReference type="Proteomes" id="UP000000657">
    <property type="component" value="Chromosome"/>
</dbReference>
<name>Q0RRN2_FRAAA</name>
<evidence type="ECO:0000256" key="16">
    <source>
        <dbReference type="ARBA" id="ARBA00049209"/>
    </source>
</evidence>
<keyword evidence="12 17" id="KW-0456">Lyase</keyword>
<dbReference type="PROSITE" id="PS51383">
    <property type="entry name" value="YJEF_C_3"/>
    <property type="match status" value="1"/>
</dbReference>
<keyword evidence="5 18" id="KW-0479">Metal-binding</keyword>
<feature type="binding site" evidence="18">
    <location>
        <begin position="128"/>
        <end position="134"/>
    </location>
    <ligand>
        <name>(6S)-NADPHX</name>
        <dbReference type="ChEBI" id="CHEBI:64076"/>
    </ligand>
</feature>
<feature type="binding site" evidence="17">
    <location>
        <position position="478"/>
    </location>
    <ligand>
        <name>AMP</name>
        <dbReference type="ChEBI" id="CHEBI:456215"/>
    </ligand>
</feature>